<dbReference type="InterPro" id="IPR029063">
    <property type="entry name" value="SAM-dependent_MTases_sf"/>
</dbReference>
<dbReference type="Gene3D" id="3.40.50.150">
    <property type="entry name" value="Vaccinia Virus protein VP39"/>
    <property type="match status" value="1"/>
</dbReference>
<proteinExistence type="predicted"/>
<protein>
    <recommendedName>
        <fullName evidence="1">Methyltransferase FkbM domain-containing protein</fullName>
    </recommendedName>
</protein>
<dbReference type="PANTHER" id="PTHR34009:SF2">
    <property type="entry name" value="PROTEIN STAR"/>
    <property type="match status" value="1"/>
</dbReference>
<dbReference type="AlphaFoldDB" id="A0A7R8XE93"/>
<keyword evidence="3" id="KW-1185">Reference proteome</keyword>
<dbReference type="EMBL" id="LR900409">
    <property type="protein sequence ID" value="CAD7245582.1"/>
    <property type="molecule type" value="Genomic_DNA"/>
</dbReference>
<feature type="domain" description="Methyltransferase FkbM" evidence="1">
    <location>
        <begin position="29"/>
        <end position="178"/>
    </location>
</feature>
<gene>
    <name evidence="2" type="ORF">DSTB1V02_LOCUS5454</name>
</gene>
<dbReference type="SUPFAM" id="SSF53335">
    <property type="entry name" value="S-adenosyl-L-methionine-dependent methyltransferases"/>
    <property type="match status" value="1"/>
</dbReference>
<name>A0A7R8XE93_9CRUS</name>
<dbReference type="Pfam" id="PF05050">
    <property type="entry name" value="Methyltransf_21"/>
    <property type="match status" value="1"/>
</dbReference>
<dbReference type="GO" id="GO:0005886">
    <property type="term" value="C:plasma membrane"/>
    <property type="evidence" value="ECO:0007669"/>
    <property type="project" value="TreeGrafter"/>
</dbReference>
<dbReference type="Proteomes" id="UP000677054">
    <property type="component" value="Unassembled WGS sequence"/>
</dbReference>
<dbReference type="InterPro" id="IPR053202">
    <property type="entry name" value="EGF_Rcpt_Signaling_Reg"/>
</dbReference>
<evidence type="ECO:0000313" key="2">
    <source>
        <dbReference type="EMBL" id="CAD7245582.1"/>
    </source>
</evidence>
<dbReference type="GO" id="GO:0005794">
    <property type="term" value="C:Golgi apparatus"/>
    <property type="evidence" value="ECO:0007669"/>
    <property type="project" value="TreeGrafter"/>
</dbReference>
<dbReference type="GO" id="GO:0031902">
    <property type="term" value="C:late endosome membrane"/>
    <property type="evidence" value="ECO:0007669"/>
    <property type="project" value="TreeGrafter"/>
</dbReference>
<dbReference type="GO" id="GO:0016197">
    <property type="term" value="P:endosomal transport"/>
    <property type="evidence" value="ECO:0007669"/>
    <property type="project" value="TreeGrafter"/>
</dbReference>
<reference evidence="2" key="1">
    <citation type="submission" date="2020-11" db="EMBL/GenBank/DDBJ databases">
        <authorList>
            <person name="Tran Van P."/>
        </authorList>
    </citation>
    <scope>NUCLEOTIDE SEQUENCE</scope>
</reference>
<dbReference type="GO" id="GO:0006888">
    <property type="term" value="P:endoplasmic reticulum to Golgi vesicle-mediated transport"/>
    <property type="evidence" value="ECO:0007669"/>
    <property type="project" value="TreeGrafter"/>
</dbReference>
<evidence type="ECO:0000313" key="3">
    <source>
        <dbReference type="Proteomes" id="UP000677054"/>
    </source>
</evidence>
<dbReference type="EMBL" id="CAJPEV010000892">
    <property type="protein sequence ID" value="CAG0889341.1"/>
    <property type="molecule type" value="Genomic_DNA"/>
</dbReference>
<dbReference type="GO" id="GO:0005789">
    <property type="term" value="C:endoplasmic reticulum membrane"/>
    <property type="evidence" value="ECO:0007669"/>
    <property type="project" value="TreeGrafter"/>
</dbReference>
<organism evidence="2">
    <name type="scientific">Darwinula stevensoni</name>
    <dbReference type="NCBI Taxonomy" id="69355"/>
    <lineage>
        <taxon>Eukaryota</taxon>
        <taxon>Metazoa</taxon>
        <taxon>Ecdysozoa</taxon>
        <taxon>Arthropoda</taxon>
        <taxon>Crustacea</taxon>
        <taxon>Oligostraca</taxon>
        <taxon>Ostracoda</taxon>
        <taxon>Podocopa</taxon>
        <taxon>Podocopida</taxon>
        <taxon>Darwinulocopina</taxon>
        <taxon>Darwinuloidea</taxon>
        <taxon>Darwinulidae</taxon>
        <taxon>Darwinula</taxon>
    </lineage>
</organism>
<dbReference type="InterPro" id="IPR006342">
    <property type="entry name" value="FkbM_mtfrase"/>
</dbReference>
<sequence>MHHFSQFKDQIAFLNTFYGKSNEGFFIEAGAFDGERFSNTLWLERERNWTGLLIEPDSKNFASLKGKQRKSWLAHSCLSPVPYPTKMALKGGGAIGKMAFDKRGNQKMQHLICFPLESLLGAIGQYEVDYFSLDIEGLDYEVLSNFSWDAFDIKVLMVESNKGTREKILEFMAEMKYQHLKKITIDDIFQKPKS</sequence>
<dbReference type="PANTHER" id="PTHR34009">
    <property type="entry name" value="PROTEIN STAR"/>
    <property type="match status" value="1"/>
</dbReference>
<dbReference type="OrthoDB" id="6357215at2759"/>
<evidence type="ECO:0000259" key="1">
    <source>
        <dbReference type="Pfam" id="PF05050"/>
    </source>
</evidence>
<accession>A0A7R8XE93</accession>